<feature type="region of interest" description="Disordered" evidence="4">
    <location>
        <begin position="207"/>
        <end position="226"/>
    </location>
</feature>
<feature type="compositionally biased region" description="Polar residues" evidence="4">
    <location>
        <begin position="808"/>
        <end position="818"/>
    </location>
</feature>
<dbReference type="PROSITE" id="PS50102">
    <property type="entry name" value="RRM"/>
    <property type="match status" value="3"/>
</dbReference>
<feature type="domain" description="RRM" evidence="5">
    <location>
        <begin position="356"/>
        <end position="432"/>
    </location>
</feature>
<feature type="compositionally biased region" description="Basic and acidic residues" evidence="4">
    <location>
        <begin position="1228"/>
        <end position="1248"/>
    </location>
</feature>
<evidence type="ECO:0000313" key="6">
    <source>
        <dbReference type="Proteomes" id="UP000695022"/>
    </source>
</evidence>
<feature type="region of interest" description="Disordered" evidence="4">
    <location>
        <begin position="90"/>
        <end position="119"/>
    </location>
</feature>
<dbReference type="PANTHER" id="PTHR13976">
    <property type="entry name" value="HETEROGENEOUS NUCLEAR RIBONUCLEOPROTEIN-RELATED"/>
    <property type="match status" value="1"/>
</dbReference>
<evidence type="ECO:0000256" key="3">
    <source>
        <dbReference type="PROSITE-ProRule" id="PRU00176"/>
    </source>
</evidence>
<dbReference type="InterPro" id="IPR012677">
    <property type="entry name" value="Nucleotide-bd_a/b_plait_sf"/>
</dbReference>
<evidence type="ECO:0000256" key="2">
    <source>
        <dbReference type="ARBA" id="ARBA00022884"/>
    </source>
</evidence>
<feature type="compositionally biased region" description="Basic and acidic residues" evidence="4">
    <location>
        <begin position="921"/>
        <end position="951"/>
    </location>
</feature>
<proteinExistence type="predicted"/>
<name>A0ABM1ES80_PRICU</name>
<feature type="compositionally biased region" description="Basic and acidic residues" evidence="4">
    <location>
        <begin position="819"/>
        <end position="847"/>
    </location>
</feature>
<feature type="compositionally biased region" description="Basic and acidic residues" evidence="4">
    <location>
        <begin position="1426"/>
        <end position="1474"/>
    </location>
</feature>
<dbReference type="InterPro" id="IPR035979">
    <property type="entry name" value="RBD_domain_sf"/>
</dbReference>
<dbReference type="CDD" id="cd12254">
    <property type="entry name" value="RRM_hnRNPH_ESRPs_RBM12_like"/>
    <property type="match status" value="2"/>
</dbReference>
<evidence type="ECO:0000256" key="4">
    <source>
        <dbReference type="SAM" id="MobiDB-lite"/>
    </source>
</evidence>
<organism evidence="6 7">
    <name type="scientific">Priapulus caudatus</name>
    <name type="common">Priapulid worm</name>
    <dbReference type="NCBI Taxonomy" id="37621"/>
    <lineage>
        <taxon>Eukaryota</taxon>
        <taxon>Metazoa</taxon>
        <taxon>Ecdysozoa</taxon>
        <taxon>Scalidophora</taxon>
        <taxon>Priapulida</taxon>
        <taxon>Priapulimorpha</taxon>
        <taxon>Priapulimorphida</taxon>
        <taxon>Priapulidae</taxon>
        <taxon>Priapulus</taxon>
    </lineage>
</organism>
<feature type="region of interest" description="Disordered" evidence="4">
    <location>
        <begin position="732"/>
        <end position="973"/>
    </location>
</feature>
<gene>
    <name evidence="7" type="primary">LOC106815133</name>
</gene>
<dbReference type="GeneID" id="106815133"/>
<feature type="region of interest" description="Disordered" evidence="4">
    <location>
        <begin position="1372"/>
        <end position="1485"/>
    </location>
</feature>
<feature type="region of interest" description="Disordered" evidence="4">
    <location>
        <begin position="1499"/>
        <end position="1520"/>
    </location>
</feature>
<dbReference type="Pfam" id="PF00076">
    <property type="entry name" value="RRM_1"/>
    <property type="match status" value="1"/>
</dbReference>
<accession>A0ABM1ES80</accession>
<feature type="compositionally biased region" description="Basic and acidic residues" evidence="4">
    <location>
        <begin position="1406"/>
        <end position="1419"/>
    </location>
</feature>
<evidence type="ECO:0000256" key="1">
    <source>
        <dbReference type="ARBA" id="ARBA00022737"/>
    </source>
</evidence>
<protein>
    <submittedName>
        <fullName evidence="7">Uncharacterized protein LOC106815133</fullName>
    </submittedName>
</protein>
<reference evidence="7" key="1">
    <citation type="submission" date="2025-08" db="UniProtKB">
        <authorList>
            <consortium name="RefSeq"/>
        </authorList>
    </citation>
    <scope>IDENTIFICATION</scope>
</reference>
<keyword evidence="1" id="KW-0677">Repeat</keyword>
<feature type="region of interest" description="Disordered" evidence="4">
    <location>
        <begin position="1054"/>
        <end position="1104"/>
    </location>
</feature>
<feature type="compositionally biased region" description="Basic and acidic residues" evidence="4">
    <location>
        <begin position="1076"/>
        <end position="1099"/>
    </location>
</feature>
<dbReference type="InterPro" id="IPR000504">
    <property type="entry name" value="RRM_dom"/>
</dbReference>
<dbReference type="CDD" id="cd12510">
    <property type="entry name" value="RRM1_RBM12_like"/>
    <property type="match status" value="1"/>
</dbReference>
<feature type="compositionally biased region" description="Basic and acidic residues" evidence="4">
    <location>
        <begin position="962"/>
        <end position="971"/>
    </location>
</feature>
<keyword evidence="6" id="KW-1185">Reference proteome</keyword>
<feature type="region of interest" description="Disordered" evidence="4">
    <location>
        <begin position="1340"/>
        <end position="1359"/>
    </location>
</feature>
<feature type="domain" description="RRM" evidence="5">
    <location>
        <begin position="1558"/>
        <end position="1634"/>
    </location>
</feature>
<dbReference type="Gene3D" id="3.30.70.330">
    <property type="match status" value="5"/>
</dbReference>
<dbReference type="RefSeq" id="XP_014675051.1">
    <property type="nucleotide sequence ID" value="XM_014819565.1"/>
</dbReference>
<dbReference type="SMART" id="SM00360">
    <property type="entry name" value="RRM"/>
    <property type="match status" value="5"/>
</dbReference>
<feature type="region of interest" description="Disordered" evidence="4">
    <location>
        <begin position="624"/>
        <end position="691"/>
    </location>
</feature>
<feature type="domain" description="RRM" evidence="5">
    <location>
        <begin position="3"/>
        <end position="76"/>
    </location>
</feature>
<feature type="compositionally biased region" description="Basic and acidic residues" evidence="4">
    <location>
        <begin position="752"/>
        <end position="804"/>
    </location>
</feature>
<dbReference type="InterPro" id="IPR050666">
    <property type="entry name" value="ESRP"/>
</dbReference>
<dbReference type="SUPFAM" id="SSF54928">
    <property type="entry name" value="RNA-binding domain, RBD"/>
    <property type="match status" value="4"/>
</dbReference>
<evidence type="ECO:0000313" key="7">
    <source>
        <dbReference type="RefSeq" id="XP_014675051.1"/>
    </source>
</evidence>
<sequence length="1634" mass="182255">MSVIIRLQNLPWEAKAIDIRNFFHGLSIPDGGVHIIGGENGDAFIAFTTDEDARQAMDRDRTKLKNGRVKLKLSSKNEMQNIIDLARGSLGMVDTRKGDTEQPEKSPASEDDPQSNISAQQALQQQQLYQQHALLAGNNQQLMFQQRGIVGDTVQQQVGMGRGVLQAGMQQQPPVVGGGASDLNSPLTNLMGQISVQNLQNILQSAQLSGPHPGTNSQLSSMAGASSQLPNLPGANSHMMSLPMANAQLPQFGVTSQQPQIMSTQATYGSHSQSIMAFPTMQEGTHVSSFTNHSLVSSGFSNQNDVTQDLFQPMVPVQGQPGYTRFSDQVHPQGLKREVEDIRSQGDGKRQRLSEFTIEMSNIPPSSSYRDIRQFFKHLFIARDGIKMVNDQRGYIGISLVKFDNERSLSAAFRMNGECIRGAPVNIRSVPPEVFHIACDPTYGQSPGGWKANLEQQSNSAEMPTSAINRNLDVPMSRQQQFGQRAQREADNPQAYFDDAIQDRPGPGHRIIDRPGLSSNRGGLSMGQPIQQKQLAPDNFTQLQVDRVAELGPDNRGLGPMDQQALSGLVHQQGPPRGYSETQVSERGFNGMTRVGPQPGIANVPVDDRFPMSRERVPMNQLGQRGMPVNQRDPIPNPRGPIFDRRGAPVDNRGPLLNERGNFPEHRGPAFNRPGSHPGGQRFAPRTMPPLLDENDMINQIDQRENSLGQRMEMQRGPLMDRDGRLQHRVPNVNQVGLLTDRGRPADQSGAVERRGPFADHIDLSKPRASSRQRDVQDREESLGRRDERSADRREAGSSDKRQPPLDSHSSNNQLQIETSKDSDRRRGDQDRRDTRSGSRRDTERKDSRHSRRDTREKRGSSRDRRGRSKDRVRDRRDRSSERGRSKRSSRESSHSRSTRKSPVRDLDVVKSDGAALPSSADKKDDDKAKGKDDKDDEKAKSMPAEKEGENRNLSNMPAQKNEARKSDVNEKPQLSTSKAYKIVLRNMPIQVGKKEVVRFFDKLHLNDDNITLQASTHSAAGTGYIKLKSRGDVETALAYNRMKLGHRYVDVQEDVRGNDAQPLDAEKPNSSQMPTEEKQNKNTDNNETHDRFHSESRTRVSSSSNNFIKMSNLPYRCNNEMVASFLHGIEIVKNGILISSEGNCYIEPATKEDYERALDRNGRQLRNRPIELKPANLDDVHAVKEADKRREERRKAAANRQDSGERRDSAPSNRVAPVMKNSNVLDESSKGRNDRNRGPDTDTRAAQESRGGILKGDKPVRSGLLGNAPEDVAGGLVPQRRIGSQMNVHPGPVHGMANQLQFPGINAPQSLARNFSPGQQRFMDDGRDGRGMPARPGLLDEDMHHGMENNPRSYRVDGRLGMYGGPGRIMDIDHRPNETGGSSIRPLGNERREGHGRPLLGLRPGMDHQDMDYDRRGPSDNQMDIQRRDNRGRGSERDRSLLDRRDDYGPLHDDRPGGRLRDMPLLRGNDERASAGPMDMPLLRGNDERLANRPMDMPLLRGNDNRHAGRPMDMPLLRGGDDRPCGGPMDMPMLRGGNDRPGYGLHMDMPYGRGQFTTVKISNISHDIPINDILAFFQNHNVVPDSVRLGLNERGKPNGEGLIDFFTREGALKAVRELHQRPLAKRPVSLFLM</sequence>
<feature type="compositionally biased region" description="Basic and acidic residues" evidence="4">
    <location>
        <begin position="1166"/>
        <end position="1196"/>
    </location>
</feature>
<feature type="compositionally biased region" description="Basic and acidic residues" evidence="4">
    <location>
        <begin position="94"/>
        <end position="108"/>
    </location>
</feature>
<feature type="region of interest" description="Disordered" evidence="4">
    <location>
        <begin position="1166"/>
        <end position="1276"/>
    </location>
</feature>
<evidence type="ECO:0000259" key="5">
    <source>
        <dbReference type="PROSITE" id="PS50102"/>
    </source>
</evidence>
<dbReference type="Proteomes" id="UP000695022">
    <property type="component" value="Unplaced"/>
</dbReference>
<keyword evidence="2 3" id="KW-0694">RNA-binding</keyword>
<feature type="compositionally biased region" description="Basic and acidic residues" evidence="4">
    <location>
        <begin position="854"/>
        <end position="895"/>
    </location>
</feature>